<feature type="non-terminal residue" evidence="4">
    <location>
        <position position="1356"/>
    </location>
</feature>
<feature type="compositionally biased region" description="Polar residues" evidence="1">
    <location>
        <begin position="957"/>
        <end position="976"/>
    </location>
</feature>
<proteinExistence type="predicted"/>
<gene>
    <name evidence="4" type="ORF">Lgee_0533</name>
</gene>
<organism evidence="4 5">
    <name type="scientific">Legionella geestiana</name>
    <dbReference type="NCBI Taxonomy" id="45065"/>
    <lineage>
        <taxon>Bacteria</taxon>
        <taxon>Pseudomonadati</taxon>
        <taxon>Pseudomonadota</taxon>
        <taxon>Gammaproteobacteria</taxon>
        <taxon>Legionellales</taxon>
        <taxon>Legionellaceae</taxon>
        <taxon>Legionella</taxon>
    </lineage>
</organism>
<dbReference type="SUPFAM" id="SSF52047">
    <property type="entry name" value="RNI-like"/>
    <property type="match status" value="1"/>
</dbReference>
<feature type="region of interest" description="Disordered" evidence="1">
    <location>
        <begin position="1274"/>
        <end position="1306"/>
    </location>
</feature>
<comment type="caution">
    <text evidence="4">The sequence shown here is derived from an EMBL/GenBank/DDBJ whole genome shotgun (WGS) entry which is preliminary data.</text>
</comment>
<feature type="domain" description="F-box/LRR-repeat protein 15/At3g58940/PEG3-like LRR" evidence="3">
    <location>
        <begin position="287"/>
        <end position="373"/>
    </location>
</feature>
<evidence type="ECO:0000313" key="5">
    <source>
        <dbReference type="Proteomes" id="UP000054785"/>
    </source>
</evidence>
<evidence type="ECO:0000256" key="1">
    <source>
        <dbReference type="SAM" id="MobiDB-lite"/>
    </source>
</evidence>
<dbReference type="InterPro" id="IPR055357">
    <property type="entry name" value="LRR_At1g61320_AtMIF1"/>
</dbReference>
<dbReference type="InterPro" id="IPR032675">
    <property type="entry name" value="LRR_dom_sf"/>
</dbReference>
<dbReference type="GO" id="GO:0019005">
    <property type="term" value="C:SCF ubiquitin ligase complex"/>
    <property type="evidence" value="ECO:0007669"/>
    <property type="project" value="TreeGrafter"/>
</dbReference>
<dbReference type="STRING" id="45065.Lgee_0533"/>
<feature type="domain" description="At1g61320/AtMIF1 LRR" evidence="2">
    <location>
        <begin position="761"/>
        <end position="913"/>
    </location>
</feature>
<evidence type="ECO:0000259" key="3">
    <source>
        <dbReference type="Pfam" id="PF24758"/>
    </source>
</evidence>
<feature type="region of interest" description="Disordered" evidence="1">
    <location>
        <begin position="957"/>
        <end position="983"/>
    </location>
</feature>
<dbReference type="Pfam" id="PF23622">
    <property type="entry name" value="LRR_At1g61320_AtMIF1"/>
    <property type="match status" value="2"/>
</dbReference>
<feature type="domain" description="At1g61320/AtMIF1 LRR" evidence="2">
    <location>
        <begin position="618"/>
        <end position="758"/>
    </location>
</feature>
<dbReference type="InterPro" id="IPR006553">
    <property type="entry name" value="Leu-rich_rpt_Cys-con_subtyp"/>
</dbReference>
<evidence type="ECO:0000313" key="4">
    <source>
        <dbReference type="EMBL" id="KTD03589.1"/>
    </source>
</evidence>
<dbReference type="PANTHER" id="PTHR13318">
    <property type="entry name" value="PARTNER OF PAIRED, ISOFORM B-RELATED"/>
    <property type="match status" value="1"/>
</dbReference>
<keyword evidence="5" id="KW-1185">Reference proteome</keyword>
<dbReference type="GO" id="GO:0031146">
    <property type="term" value="P:SCF-dependent proteasomal ubiquitin-dependent protein catabolic process"/>
    <property type="evidence" value="ECO:0007669"/>
    <property type="project" value="TreeGrafter"/>
</dbReference>
<reference evidence="4 5" key="1">
    <citation type="submission" date="2015-11" db="EMBL/GenBank/DDBJ databases">
        <title>Genomic analysis of 38 Legionella species identifies large and diverse effector repertoires.</title>
        <authorList>
            <person name="Burstein D."/>
            <person name="Amaro F."/>
            <person name="Zusman T."/>
            <person name="Lifshitz Z."/>
            <person name="Cohen O."/>
            <person name="Gilbert J.A."/>
            <person name="Pupko T."/>
            <person name="Shuman H.A."/>
            <person name="Segal G."/>
        </authorList>
    </citation>
    <scope>NUCLEOTIDE SEQUENCE [LARGE SCALE GENOMIC DNA]</scope>
    <source>
        <strain evidence="4 5">ATCC 49504</strain>
    </source>
</reference>
<evidence type="ECO:0000259" key="2">
    <source>
        <dbReference type="Pfam" id="PF23622"/>
    </source>
</evidence>
<dbReference type="Pfam" id="PF24758">
    <property type="entry name" value="LRR_At5g56370"/>
    <property type="match status" value="1"/>
</dbReference>
<dbReference type="SMART" id="SM00367">
    <property type="entry name" value="LRR_CC"/>
    <property type="match status" value="7"/>
</dbReference>
<dbReference type="Gene3D" id="3.80.10.10">
    <property type="entry name" value="Ribonuclease Inhibitor"/>
    <property type="match status" value="3"/>
</dbReference>
<dbReference type="EMBL" id="LNYC01000011">
    <property type="protein sequence ID" value="KTD03589.1"/>
    <property type="molecule type" value="Genomic_DNA"/>
</dbReference>
<dbReference type="InterPro" id="IPR055411">
    <property type="entry name" value="LRR_FXL15/At3g58940/PEG3-like"/>
</dbReference>
<dbReference type="SUPFAM" id="SSF52058">
    <property type="entry name" value="L domain-like"/>
    <property type="match status" value="1"/>
</dbReference>
<dbReference type="RefSeq" id="WP_156411778.1">
    <property type="nucleotide sequence ID" value="NZ_LNYC01000011.1"/>
</dbReference>
<name>A0A0W0U715_9GAMM</name>
<accession>A0A0W0U715</accession>
<protein>
    <submittedName>
        <fullName evidence="4">Leucine Rich repeats (2 copies)</fullName>
    </submittedName>
</protein>
<dbReference type="Proteomes" id="UP000054785">
    <property type="component" value="Unassembled WGS sequence"/>
</dbReference>
<sequence length="1356" mass="150544">MIISGKGRLSSPLLDGTLNFHSVYFSRRVISCLHSDFLAVNPEKKWNLSFLHRQKTSEASYSNLPRGTLSVDRLLASKPCFVDPHPQEQIKKRHILIYDWSARGWDANRAAQVTRLGSQLIEAGYPVHVILAGRLQRINKPDLLIDMLKENQHIFSEDELYQAAARIKIPRDKLHILDYHGLNAIIDDATPLDRTLETGDWWHNLSDHEQNELVQELQNVYPPFEAIVCKTFPDDILMAERLEEALNIPVVWRFSTVNLDEVLLNELVASEMAIRRGYSLNPSHFNRIESLTLHPCGERPALPVMVGTVLQACTALKALNLENADGTVHLNAASEFHRLETLNLSGSDITNETLEALLRKCPNLKHLALEGCLRINWNCLELSLFRGIESLTCEGDVNLNALADAAHTLKTLTLSLHKIHERITSTCVRFERLKNLCLYGDKIQAEDLENILASAQKLVCLELEDIDIEGSLSGSTPLPALKRFFFKRHGESSRQRKTTFESILALLRRAPELKELHLGNIKFEVSENLAGLSLPALETLKISAPNTGPDIEPYINNEHVEGLLRATKNLTTLDLSECRSTAVTGPFICDPLTALTTLNIAKSYLNSACLQGLLQGASDLRTLDASYCESINPPFSCGPLTALTTLNLVNSFISGESLENLLRGAKSLRILDLTYCQNVAHFSSDTLPVLETLNVGGAAITSKSLSSLLQNAKNLKTLIACYCRGISDTFYCEALLALETLDVSHSSITSESVEGLLWDAKNLKHLNLSQCTFDTYSISCSPLPLLETLKLTNARITSASLESLLTNAKNLKCLDLANCRLVDDGFSFSSLPALETLDVSHSSINGMLLEGLLQDAKHLKMLNVSGSLLIKDDFSCGPLPALETLEINNITVSHTTLTHILRQAPNLKTLKLPENPRFEKNNLPEALQERLNGIPAVDYPKSSVTYPFFSSTPLLKTASSSESPSVPTELPSTDAFSTPLEDPVHDRRSHLETKPDATGLDFQYRGTNATRNQGMIIEKLSQYLTLTQHKTHFIPLLQNGICNGLCGLFKALSPQQWQAFMNEIEAWDGREATLTHSCHLHFRQLLEVIENHQFNQEEPLTYAGENLQDFLSQARVSTAVILKNPWHAICVHKTGTDNWRFYDPNFIDGGKTITPLAALMAEIVKSLGTLIAVENAPELTPGITDPDHFLEEGGLLALCMCENREDMLRTLNKDPEHFSRNALDGILLRRVDGIPAWQIGEKHPNVRLQVFTEGLIEAFQKEYGAEAPALLAKSAERAGSKQAPPPAPAPSECRLDADTANPNTPQRAKRIFYPLANGVRAPLVNRYRLRTFDVLHINREPCGLSDAFRLALDGEP</sequence>